<dbReference type="EMBL" id="BMAV01018936">
    <property type="protein sequence ID" value="GFY71571.1"/>
    <property type="molecule type" value="Genomic_DNA"/>
</dbReference>
<dbReference type="AlphaFoldDB" id="A0A8X7CL12"/>
<organism evidence="1 2">
    <name type="scientific">Trichonephila inaurata madagascariensis</name>
    <dbReference type="NCBI Taxonomy" id="2747483"/>
    <lineage>
        <taxon>Eukaryota</taxon>
        <taxon>Metazoa</taxon>
        <taxon>Ecdysozoa</taxon>
        <taxon>Arthropoda</taxon>
        <taxon>Chelicerata</taxon>
        <taxon>Arachnida</taxon>
        <taxon>Araneae</taxon>
        <taxon>Araneomorphae</taxon>
        <taxon>Entelegynae</taxon>
        <taxon>Araneoidea</taxon>
        <taxon>Nephilidae</taxon>
        <taxon>Trichonephila</taxon>
        <taxon>Trichonephila inaurata</taxon>
    </lineage>
</organism>
<proteinExistence type="predicted"/>
<evidence type="ECO:0000313" key="2">
    <source>
        <dbReference type="Proteomes" id="UP000886998"/>
    </source>
</evidence>
<reference evidence="1" key="1">
    <citation type="submission" date="2020-08" db="EMBL/GenBank/DDBJ databases">
        <title>Multicomponent nature underlies the extraordinary mechanical properties of spider dragline silk.</title>
        <authorList>
            <person name="Kono N."/>
            <person name="Nakamura H."/>
            <person name="Mori M."/>
            <person name="Yoshida Y."/>
            <person name="Ohtoshi R."/>
            <person name="Malay A.D."/>
            <person name="Moran D.A.P."/>
            <person name="Tomita M."/>
            <person name="Numata K."/>
            <person name="Arakawa K."/>
        </authorList>
    </citation>
    <scope>NUCLEOTIDE SEQUENCE</scope>
</reference>
<dbReference type="Proteomes" id="UP000886998">
    <property type="component" value="Unassembled WGS sequence"/>
</dbReference>
<protein>
    <submittedName>
        <fullName evidence="1">Uncharacterized protein</fullName>
    </submittedName>
</protein>
<sequence>MSHRTEGFRRRDQLMAKKPLKLNWFIKSCNGNSEPLALITTKCRCRSKSLSLKAPTTRAKILLTLSESVPCSQANAYASMSRERIPAGDFHD</sequence>
<name>A0A8X7CL12_9ARAC</name>
<gene>
    <name evidence="1" type="ORF">TNIN_180731</name>
</gene>
<evidence type="ECO:0000313" key="1">
    <source>
        <dbReference type="EMBL" id="GFY71571.1"/>
    </source>
</evidence>
<accession>A0A8X7CL12</accession>
<keyword evidence="2" id="KW-1185">Reference proteome</keyword>
<comment type="caution">
    <text evidence="1">The sequence shown here is derived from an EMBL/GenBank/DDBJ whole genome shotgun (WGS) entry which is preliminary data.</text>
</comment>